<accession>A0A8S1GY66</accession>
<sequence length="286" mass="33235">MLTFVQQEHLIDLIKKQRCVWDSSDDGDVEFAWTAISRQFNKKYKTRKLGDDLADEWAAIKKEVFEMEKCSLRPTFALVIGENLNFSTRRQQRKKRDPSPVEEMEDLVDAFQGPTSASIMTKTMKKTGKKTEKRNNDPDMTDEQIAQDEEFFANCTPQEELEVLDEFLSTLLPDNLWEIVMDNFYVVHTLAEPARGVPFLQLLLCCRGGDSLQLTPPTGPPSFFRLQAAELGLIRTMTDRPLSFRQSHVLLSGRLPRTNFCFYHDQDNEEDRKEDREAQQRSREDR</sequence>
<proteinExistence type="predicted"/>
<evidence type="ECO:0000313" key="2">
    <source>
        <dbReference type="EMBL" id="CAD6188896.1"/>
    </source>
</evidence>
<dbReference type="AlphaFoldDB" id="A0A8S1GY66"/>
<name>A0A8S1GY66_9PELO</name>
<gene>
    <name evidence="2" type="ORF">CAUJ_LOCUS4815</name>
</gene>
<evidence type="ECO:0000256" key="1">
    <source>
        <dbReference type="SAM" id="MobiDB-lite"/>
    </source>
</evidence>
<reference evidence="2" key="1">
    <citation type="submission" date="2020-10" db="EMBL/GenBank/DDBJ databases">
        <authorList>
            <person name="Kikuchi T."/>
        </authorList>
    </citation>
    <scope>NUCLEOTIDE SEQUENCE</scope>
    <source>
        <strain evidence="2">NKZ352</strain>
    </source>
</reference>
<comment type="caution">
    <text evidence="2">The sequence shown here is derived from an EMBL/GenBank/DDBJ whole genome shotgun (WGS) entry which is preliminary data.</text>
</comment>
<organism evidence="2 3">
    <name type="scientific">Caenorhabditis auriculariae</name>
    <dbReference type="NCBI Taxonomy" id="2777116"/>
    <lineage>
        <taxon>Eukaryota</taxon>
        <taxon>Metazoa</taxon>
        <taxon>Ecdysozoa</taxon>
        <taxon>Nematoda</taxon>
        <taxon>Chromadorea</taxon>
        <taxon>Rhabditida</taxon>
        <taxon>Rhabditina</taxon>
        <taxon>Rhabditomorpha</taxon>
        <taxon>Rhabditoidea</taxon>
        <taxon>Rhabditidae</taxon>
        <taxon>Peloderinae</taxon>
        <taxon>Caenorhabditis</taxon>
    </lineage>
</organism>
<keyword evidence="3" id="KW-1185">Reference proteome</keyword>
<feature type="region of interest" description="Disordered" evidence="1">
    <location>
        <begin position="266"/>
        <end position="286"/>
    </location>
</feature>
<protein>
    <submittedName>
        <fullName evidence="2">Uncharacterized protein</fullName>
    </submittedName>
</protein>
<evidence type="ECO:0000313" key="3">
    <source>
        <dbReference type="Proteomes" id="UP000835052"/>
    </source>
</evidence>
<dbReference type="EMBL" id="CAJGYM010000009">
    <property type="protein sequence ID" value="CAD6188896.1"/>
    <property type="molecule type" value="Genomic_DNA"/>
</dbReference>
<dbReference type="Proteomes" id="UP000835052">
    <property type="component" value="Unassembled WGS sequence"/>
</dbReference>